<dbReference type="InterPro" id="IPR006076">
    <property type="entry name" value="FAD-dep_OxRdtase"/>
</dbReference>
<evidence type="ECO:0000256" key="3">
    <source>
        <dbReference type="ARBA" id="ARBA00022827"/>
    </source>
</evidence>
<dbReference type="RefSeq" id="XP_005109885.1">
    <property type="nucleotide sequence ID" value="XM_005109828.3"/>
</dbReference>
<keyword evidence="4" id="KW-0560">Oxidoreductase</keyword>
<dbReference type="PANTHER" id="PTHR43104:SF2">
    <property type="entry name" value="L-2-HYDROXYGLUTARATE DEHYDROGENASE, MITOCHONDRIAL"/>
    <property type="match status" value="1"/>
</dbReference>
<evidence type="ECO:0000256" key="8">
    <source>
        <dbReference type="ARBA" id="ARBA00041137"/>
    </source>
</evidence>
<evidence type="ECO:0000313" key="11">
    <source>
        <dbReference type="RefSeq" id="XP_005109885.1"/>
    </source>
</evidence>
<dbReference type="Gene3D" id="3.50.50.60">
    <property type="entry name" value="FAD/NAD(P)-binding domain"/>
    <property type="match status" value="1"/>
</dbReference>
<evidence type="ECO:0000256" key="7">
    <source>
        <dbReference type="ARBA" id="ARBA00038878"/>
    </source>
</evidence>
<dbReference type="NCBIfam" id="NF008726">
    <property type="entry name" value="PRK11728.1"/>
    <property type="match status" value="1"/>
</dbReference>
<dbReference type="InterPro" id="IPR036188">
    <property type="entry name" value="FAD/NAD-bd_sf"/>
</dbReference>
<name>A0ABM0K6H5_APLCA</name>
<dbReference type="PANTHER" id="PTHR43104">
    <property type="entry name" value="L-2-HYDROXYGLUTARATE DEHYDROGENASE, MITOCHONDRIAL"/>
    <property type="match status" value="1"/>
</dbReference>
<evidence type="ECO:0000256" key="1">
    <source>
        <dbReference type="ARBA" id="ARBA00001974"/>
    </source>
</evidence>
<evidence type="ECO:0000256" key="4">
    <source>
        <dbReference type="ARBA" id="ARBA00023002"/>
    </source>
</evidence>
<gene>
    <name evidence="11" type="primary">LOC101862535</name>
</gene>
<evidence type="ECO:0000256" key="6">
    <source>
        <dbReference type="ARBA" id="ARBA00037941"/>
    </source>
</evidence>
<evidence type="ECO:0000256" key="5">
    <source>
        <dbReference type="ARBA" id="ARBA00036066"/>
    </source>
</evidence>
<dbReference type="GeneID" id="101862535"/>
<dbReference type="Gene3D" id="3.30.9.10">
    <property type="entry name" value="D-Amino Acid Oxidase, subunit A, domain 2"/>
    <property type="match status" value="1"/>
</dbReference>
<organism evidence="10 11">
    <name type="scientific">Aplysia californica</name>
    <name type="common">California sea hare</name>
    <dbReference type="NCBI Taxonomy" id="6500"/>
    <lineage>
        <taxon>Eukaryota</taxon>
        <taxon>Metazoa</taxon>
        <taxon>Spiralia</taxon>
        <taxon>Lophotrochozoa</taxon>
        <taxon>Mollusca</taxon>
        <taxon>Gastropoda</taxon>
        <taxon>Heterobranchia</taxon>
        <taxon>Euthyneura</taxon>
        <taxon>Tectipleura</taxon>
        <taxon>Aplysiida</taxon>
        <taxon>Aplysioidea</taxon>
        <taxon>Aplysiidae</taxon>
        <taxon>Aplysia</taxon>
    </lineage>
</organism>
<comment type="catalytic activity">
    <reaction evidence="5">
        <text>(S)-2-hydroxyglutarate + A = 2-oxoglutarate + AH2</text>
        <dbReference type="Rhea" id="RHEA:21252"/>
        <dbReference type="ChEBI" id="CHEBI:13193"/>
        <dbReference type="ChEBI" id="CHEBI:16782"/>
        <dbReference type="ChEBI" id="CHEBI:16810"/>
        <dbReference type="ChEBI" id="CHEBI:17499"/>
        <dbReference type="EC" id="1.1.99.2"/>
    </reaction>
</comment>
<dbReference type="SUPFAM" id="SSF51905">
    <property type="entry name" value="FAD/NAD(P)-binding domain"/>
    <property type="match status" value="1"/>
</dbReference>
<keyword evidence="2" id="KW-0285">Flavoprotein</keyword>
<keyword evidence="10" id="KW-1185">Reference proteome</keyword>
<proteinExistence type="inferred from homology"/>
<dbReference type="EC" id="1.1.99.2" evidence="7"/>
<comment type="similarity">
    <text evidence="6">Belongs to the L2HGDH family.</text>
</comment>
<dbReference type="Pfam" id="PF01266">
    <property type="entry name" value="DAO"/>
    <property type="match status" value="1"/>
</dbReference>
<feature type="domain" description="FAD dependent oxidoreductase" evidence="9">
    <location>
        <begin position="52"/>
        <end position="461"/>
    </location>
</feature>
<keyword evidence="3" id="KW-0274">FAD</keyword>
<evidence type="ECO:0000313" key="10">
    <source>
        <dbReference type="Proteomes" id="UP000694888"/>
    </source>
</evidence>
<sequence>MAAPCRVLFSRCQRSRKIANQHAAQRLKSIVCPSSARLFSSESTKNKQHQYDLVIVGGGIVGMATAQELIIRHPDLKLAVVEKENELAAHQSGHNSGVVHAGIYYAPGSLKAKLCVKGLDMAYKYCDEHEIPYKKCGKLIVAVDPDEVSRLEGLLERGQKNGVKDLRMVGPDEIKDIEPNCVGLKAIHSPHTGIIDWGLVTKYYGKEFEKRGGTIYTNFEVTKFDIAAESSEEGGSSGLNHPVVIEGKSQENPSLSCRHVVTCGGLHSDKLAEKSGCDPVPRIVPFRGEYLLLSPEKEDLVRGNIYPVPDPRFPFLGVHFTPRMDGSVWLGPNAVLAFKREGYGYTQISLPDLADALSFRGLRKLAYKHLSYGLMEMYKGIYIRAQVKQLQRFVPSLRPEDVSRGPAGVRAQALDREGTLVDDFVFDAGTGDLGQRILHVRNAPSPAATSSLAIAEMVADRVEQQFSL</sequence>
<comment type="cofactor">
    <cofactor evidence="1">
        <name>FAD</name>
        <dbReference type="ChEBI" id="CHEBI:57692"/>
    </cofactor>
</comment>
<protein>
    <recommendedName>
        <fullName evidence="8">L-2-hydroxyglutarate dehydrogenase, mitochondrial</fullName>
        <ecNumber evidence="7">1.1.99.2</ecNumber>
    </recommendedName>
</protein>
<evidence type="ECO:0000259" key="9">
    <source>
        <dbReference type="Pfam" id="PF01266"/>
    </source>
</evidence>
<reference evidence="11" key="1">
    <citation type="submission" date="2025-08" db="UniProtKB">
        <authorList>
            <consortium name="RefSeq"/>
        </authorList>
    </citation>
    <scope>IDENTIFICATION</scope>
</reference>
<dbReference type="Proteomes" id="UP000694888">
    <property type="component" value="Unplaced"/>
</dbReference>
<accession>A0ABM0K6H5</accession>
<evidence type="ECO:0000256" key="2">
    <source>
        <dbReference type="ARBA" id="ARBA00022630"/>
    </source>
</evidence>